<organism evidence="1 2">
    <name type="scientific">Romboutsia sedimentorum</name>
    <dbReference type="NCBI Taxonomy" id="1368474"/>
    <lineage>
        <taxon>Bacteria</taxon>
        <taxon>Bacillati</taxon>
        <taxon>Bacillota</taxon>
        <taxon>Clostridia</taxon>
        <taxon>Peptostreptococcales</taxon>
        <taxon>Peptostreptococcaceae</taxon>
        <taxon>Romboutsia</taxon>
    </lineage>
</organism>
<gene>
    <name evidence="1" type="ORF">QOZ84_13250</name>
</gene>
<proteinExistence type="predicted"/>
<keyword evidence="2" id="KW-1185">Reference proteome</keyword>
<accession>A0ABT7EC41</accession>
<dbReference type="EMBL" id="JASKYM010000008">
    <property type="protein sequence ID" value="MDK2564507.1"/>
    <property type="molecule type" value="Genomic_DNA"/>
</dbReference>
<evidence type="ECO:0000313" key="2">
    <source>
        <dbReference type="Proteomes" id="UP001301012"/>
    </source>
</evidence>
<sequence>MQMKANSAYGVLDTFWDLEKDKTRYLKQEEKFLRALLLIMSYSDDIIISDGYFHNERKKYLKKVLNKKELEYIKQVKDSLFDFKEIDFDYDIINSLMKLALRERNNLTVYMIDPEIALEINSLYSNVYLGLNGNLDIVKYICNVEGLYIRDRYLEE</sequence>
<comment type="caution">
    <text evidence="1">The sequence shown here is derived from an EMBL/GenBank/DDBJ whole genome shotgun (WGS) entry which is preliminary data.</text>
</comment>
<evidence type="ECO:0000313" key="1">
    <source>
        <dbReference type="EMBL" id="MDK2564507.1"/>
    </source>
</evidence>
<dbReference type="Proteomes" id="UP001301012">
    <property type="component" value="Unassembled WGS sequence"/>
</dbReference>
<reference evidence="1 2" key="1">
    <citation type="submission" date="2023-05" db="EMBL/GenBank/DDBJ databases">
        <title>Rombocin, a short stable natural nisin variant, displays selective antimicrobial activity against Listeria monocytogenes and employs dual mode of action to kill target bacterial strains.</title>
        <authorList>
            <person name="Wambui J."/>
            <person name="Stephan R."/>
            <person name="Kuipers O.P."/>
        </authorList>
    </citation>
    <scope>NUCLEOTIDE SEQUENCE [LARGE SCALE GENOMIC DNA]</scope>
    <source>
        <strain evidence="1 2">RC002</strain>
    </source>
</reference>
<name>A0ABT7EC41_9FIRM</name>
<protein>
    <submittedName>
        <fullName evidence="1">Uncharacterized protein</fullName>
    </submittedName>
</protein>
<dbReference type="RefSeq" id="WP_284133429.1">
    <property type="nucleotide sequence ID" value="NZ_JASKYM010000008.1"/>
</dbReference>